<dbReference type="Gene3D" id="2.170.270.10">
    <property type="entry name" value="SET domain"/>
    <property type="match status" value="1"/>
</dbReference>
<protein>
    <recommendedName>
        <fullName evidence="2">SET domain-containing protein</fullName>
    </recommendedName>
</protein>
<evidence type="ECO:0000313" key="4">
    <source>
        <dbReference type="Proteomes" id="UP000053424"/>
    </source>
</evidence>
<dbReference type="STRING" id="686832.A0A0C3BL00"/>
<dbReference type="InterPro" id="IPR001214">
    <property type="entry name" value="SET_dom"/>
</dbReference>
<dbReference type="InterPro" id="IPR053185">
    <property type="entry name" value="SET_domain_protein"/>
</dbReference>
<dbReference type="AlphaFoldDB" id="A0A0C3BL00"/>
<proteinExistence type="predicted"/>
<accession>A0A0C3BL00</accession>
<feature type="compositionally biased region" description="Polar residues" evidence="1">
    <location>
        <begin position="1"/>
        <end position="11"/>
    </location>
</feature>
<feature type="region of interest" description="Disordered" evidence="1">
    <location>
        <begin position="1"/>
        <end position="49"/>
    </location>
</feature>
<feature type="domain" description="SET" evidence="2">
    <location>
        <begin position="266"/>
        <end position="428"/>
    </location>
</feature>
<dbReference type="PANTHER" id="PTHR47332:SF4">
    <property type="entry name" value="SET DOMAIN-CONTAINING PROTEIN 5"/>
    <property type="match status" value="1"/>
</dbReference>
<dbReference type="HOGENOM" id="CLU_430227_0_0_1"/>
<name>A0A0C3BL00_HEBCY</name>
<evidence type="ECO:0000259" key="2">
    <source>
        <dbReference type="PROSITE" id="PS50280"/>
    </source>
</evidence>
<dbReference type="EMBL" id="KN831797">
    <property type="protein sequence ID" value="KIM37400.1"/>
    <property type="molecule type" value="Genomic_DNA"/>
</dbReference>
<evidence type="ECO:0000256" key="1">
    <source>
        <dbReference type="SAM" id="MobiDB-lite"/>
    </source>
</evidence>
<reference evidence="4" key="2">
    <citation type="submission" date="2015-01" db="EMBL/GenBank/DDBJ databases">
        <title>Evolutionary Origins and Diversification of the Mycorrhizal Mutualists.</title>
        <authorList>
            <consortium name="DOE Joint Genome Institute"/>
            <consortium name="Mycorrhizal Genomics Consortium"/>
            <person name="Kohler A."/>
            <person name="Kuo A."/>
            <person name="Nagy L.G."/>
            <person name="Floudas D."/>
            <person name="Copeland A."/>
            <person name="Barry K.W."/>
            <person name="Cichocki N."/>
            <person name="Veneault-Fourrey C."/>
            <person name="LaButti K."/>
            <person name="Lindquist E.A."/>
            <person name="Lipzen A."/>
            <person name="Lundell T."/>
            <person name="Morin E."/>
            <person name="Murat C."/>
            <person name="Riley R."/>
            <person name="Ohm R."/>
            <person name="Sun H."/>
            <person name="Tunlid A."/>
            <person name="Henrissat B."/>
            <person name="Grigoriev I.V."/>
            <person name="Hibbett D.S."/>
            <person name="Martin F."/>
        </authorList>
    </citation>
    <scope>NUCLEOTIDE SEQUENCE [LARGE SCALE GENOMIC DNA]</scope>
    <source>
        <strain evidence="4">h7</strain>
    </source>
</reference>
<dbReference type="PANTHER" id="PTHR47332">
    <property type="entry name" value="SET DOMAIN-CONTAINING PROTEIN 5"/>
    <property type="match status" value="1"/>
</dbReference>
<dbReference type="Proteomes" id="UP000053424">
    <property type="component" value="Unassembled WGS sequence"/>
</dbReference>
<dbReference type="PROSITE" id="PS50280">
    <property type="entry name" value="SET"/>
    <property type="match status" value="1"/>
</dbReference>
<reference evidence="3 4" key="1">
    <citation type="submission" date="2014-04" db="EMBL/GenBank/DDBJ databases">
        <authorList>
            <consortium name="DOE Joint Genome Institute"/>
            <person name="Kuo A."/>
            <person name="Gay G."/>
            <person name="Dore J."/>
            <person name="Kohler A."/>
            <person name="Nagy L.G."/>
            <person name="Floudas D."/>
            <person name="Copeland A."/>
            <person name="Barry K.W."/>
            <person name="Cichocki N."/>
            <person name="Veneault-Fourrey C."/>
            <person name="LaButti K."/>
            <person name="Lindquist E.A."/>
            <person name="Lipzen A."/>
            <person name="Lundell T."/>
            <person name="Morin E."/>
            <person name="Murat C."/>
            <person name="Sun H."/>
            <person name="Tunlid A."/>
            <person name="Henrissat B."/>
            <person name="Grigoriev I.V."/>
            <person name="Hibbett D.S."/>
            <person name="Martin F."/>
            <person name="Nordberg H.P."/>
            <person name="Cantor M.N."/>
            <person name="Hua S.X."/>
        </authorList>
    </citation>
    <scope>NUCLEOTIDE SEQUENCE [LARGE SCALE GENOMIC DNA]</scope>
    <source>
        <strain evidence="4">h7</strain>
    </source>
</reference>
<organism evidence="3 4">
    <name type="scientific">Hebeloma cylindrosporum</name>
    <dbReference type="NCBI Taxonomy" id="76867"/>
    <lineage>
        <taxon>Eukaryota</taxon>
        <taxon>Fungi</taxon>
        <taxon>Dikarya</taxon>
        <taxon>Basidiomycota</taxon>
        <taxon>Agaricomycotina</taxon>
        <taxon>Agaricomycetes</taxon>
        <taxon>Agaricomycetidae</taxon>
        <taxon>Agaricales</taxon>
        <taxon>Agaricineae</taxon>
        <taxon>Hymenogastraceae</taxon>
        <taxon>Hebeloma</taxon>
    </lineage>
</organism>
<dbReference type="OrthoDB" id="265717at2759"/>
<dbReference type="CDD" id="cd20071">
    <property type="entry name" value="SET_SMYD"/>
    <property type="match status" value="1"/>
</dbReference>
<sequence>MTSRNSISYHSTARVPAPDELVSTKVHPTPDIPCHTIPSDESRRQRRKSVTFSLVTQVVSVNQTPSTSSTPASRYTKSMFGDSTNASQNVNGPTANKQQANGRPPLDNPPPSRKRRFSVVSPPQVQLHIPSSSNEVAATDEDDSPSPSSPRKRRLSALPPYEDVASPPKPGVRDLPRPNSPRHGHISILSPPANQPPPEICEEVNHRIRTTFDQPSFDFSQHVSHRTYVVRSISFSPTEECVSMLDVGVDALFPSVFPPPPICADDNFAIHPSPGKGLGMFSRRLVRSGEVVLVERPVILTPYVVGLAVPLAQLYSDMFEKLSPDVSKQLMELSSFASDNVKRNKVELKTKDVCESVMRMNALAVQLQVPKGEYAELSTHRGVFLNTSRCNHSCAPNAKWDWDRDTYSLVLTAVRAIKPGEEITIAYVSPHLPSHERQSKLRALHSFQCLCTICTQPAEALRRSDLAREKLATFWERNDARGVPSFKEWCDNRDGVFGDRMLLDLHLWAVKTIEDEGMEILDCSSSSSSSASLITGTSSSSSSSSTCSLFEVSSKTSHPWRDLGRHIDAITMSYGALGDVDNFKEWVVRAADARELERPEQRLAFKKWVSNPMAFPAWGCRKRVENRGRDSQGHGI</sequence>
<dbReference type="SUPFAM" id="SSF82199">
    <property type="entry name" value="SET domain"/>
    <property type="match status" value="1"/>
</dbReference>
<dbReference type="Pfam" id="PF00856">
    <property type="entry name" value="SET"/>
    <property type="match status" value="1"/>
</dbReference>
<feature type="region of interest" description="Disordered" evidence="1">
    <location>
        <begin position="62"/>
        <end position="198"/>
    </location>
</feature>
<dbReference type="InterPro" id="IPR046341">
    <property type="entry name" value="SET_dom_sf"/>
</dbReference>
<keyword evidence="4" id="KW-1185">Reference proteome</keyword>
<gene>
    <name evidence="3" type="ORF">M413DRAFT_273919</name>
</gene>
<feature type="compositionally biased region" description="Polar residues" evidence="1">
    <location>
        <begin position="121"/>
        <end position="136"/>
    </location>
</feature>
<feature type="compositionally biased region" description="Polar residues" evidence="1">
    <location>
        <begin position="62"/>
        <end position="101"/>
    </location>
</feature>
<evidence type="ECO:0000313" key="3">
    <source>
        <dbReference type="EMBL" id="KIM37400.1"/>
    </source>
</evidence>
<dbReference type="SMART" id="SM00317">
    <property type="entry name" value="SET"/>
    <property type="match status" value="1"/>
</dbReference>